<dbReference type="Proteomes" id="UP001595075">
    <property type="component" value="Unassembled WGS sequence"/>
</dbReference>
<feature type="non-terminal residue" evidence="3">
    <location>
        <position position="202"/>
    </location>
</feature>
<sequence>MFGIHYGLIVFFRSALLLSNEPEPEPEPEPQNTNPYQTAEKFFPVLSNNQQIRSKHASKHLKQTNKPTVRKNCTSSLQGDKMNDQTFKSPTNQGTSKQRIGVSVSVSAYKPCLSIGKPLGHSLGRVCVISFAAYASIRYRVRNNDREGEEKAEVSAEWRSHNLESACVHVGRGIWLGWVLTDLRWWCSVIGWRGGCGGYLIR</sequence>
<feature type="compositionally biased region" description="Basic residues" evidence="1">
    <location>
        <begin position="53"/>
        <end position="63"/>
    </location>
</feature>
<gene>
    <name evidence="3" type="ORF">VTL71DRAFT_205</name>
</gene>
<evidence type="ECO:0000256" key="2">
    <source>
        <dbReference type="SAM" id="SignalP"/>
    </source>
</evidence>
<reference evidence="3 4" key="1">
    <citation type="journal article" date="2024" name="Commun. Biol.">
        <title>Comparative genomic analysis of thermophilic fungi reveals convergent evolutionary adaptations and gene losses.</title>
        <authorList>
            <person name="Steindorff A.S."/>
            <person name="Aguilar-Pontes M.V."/>
            <person name="Robinson A.J."/>
            <person name="Andreopoulos B."/>
            <person name="LaButti K."/>
            <person name="Kuo A."/>
            <person name="Mondo S."/>
            <person name="Riley R."/>
            <person name="Otillar R."/>
            <person name="Haridas S."/>
            <person name="Lipzen A."/>
            <person name="Grimwood J."/>
            <person name="Schmutz J."/>
            <person name="Clum A."/>
            <person name="Reid I.D."/>
            <person name="Moisan M.C."/>
            <person name="Butler G."/>
            <person name="Nguyen T.T.M."/>
            <person name="Dewar K."/>
            <person name="Conant G."/>
            <person name="Drula E."/>
            <person name="Henrissat B."/>
            <person name="Hansel C."/>
            <person name="Singer S."/>
            <person name="Hutchinson M.I."/>
            <person name="de Vries R.P."/>
            <person name="Natvig D.O."/>
            <person name="Powell A.J."/>
            <person name="Tsang A."/>
            <person name="Grigoriev I.V."/>
        </authorList>
    </citation>
    <scope>NUCLEOTIDE SEQUENCE [LARGE SCALE GENOMIC DNA]</scope>
    <source>
        <strain evidence="3 4">CBS 494.80</strain>
    </source>
</reference>
<name>A0ABR4CZG6_9HELO</name>
<evidence type="ECO:0000256" key="1">
    <source>
        <dbReference type="SAM" id="MobiDB-lite"/>
    </source>
</evidence>
<protein>
    <submittedName>
        <fullName evidence="3">Uncharacterized protein</fullName>
    </submittedName>
</protein>
<feature type="chain" id="PRO_5047208383" evidence="2">
    <location>
        <begin position="20"/>
        <end position="202"/>
    </location>
</feature>
<evidence type="ECO:0000313" key="4">
    <source>
        <dbReference type="Proteomes" id="UP001595075"/>
    </source>
</evidence>
<accession>A0ABR4CZG6</accession>
<feature type="compositionally biased region" description="Polar residues" evidence="1">
    <location>
        <begin position="64"/>
        <end position="96"/>
    </location>
</feature>
<feature type="region of interest" description="Disordered" evidence="1">
    <location>
        <begin position="53"/>
        <end position="96"/>
    </location>
</feature>
<dbReference type="EMBL" id="JAZHXI010000001">
    <property type="protein sequence ID" value="KAL2075262.1"/>
    <property type="molecule type" value="Genomic_DNA"/>
</dbReference>
<proteinExistence type="predicted"/>
<keyword evidence="2" id="KW-0732">Signal</keyword>
<keyword evidence="4" id="KW-1185">Reference proteome</keyword>
<feature type="signal peptide" evidence="2">
    <location>
        <begin position="1"/>
        <end position="19"/>
    </location>
</feature>
<evidence type="ECO:0000313" key="3">
    <source>
        <dbReference type="EMBL" id="KAL2075262.1"/>
    </source>
</evidence>
<comment type="caution">
    <text evidence="3">The sequence shown here is derived from an EMBL/GenBank/DDBJ whole genome shotgun (WGS) entry which is preliminary data.</text>
</comment>
<organism evidence="3 4">
    <name type="scientific">Oculimacula yallundae</name>
    <dbReference type="NCBI Taxonomy" id="86028"/>
    <lineage>
        <taxon>Eukaryota</taxon>
        <taxon>Fungi</taxon>
        <taxon>Dikarya</taxon>
        <taxon>Ascomycota</taxon>
        <taxon>Pezizomycotina</taxon>
        <taxon>Leotiomycetes</taxon>
        <taxon>Helotiales</taxon>
        <taxon>Ploettnerulaceae</taxon>
        <taxon>Oculimacula</taxon>
    </lineage>
</organism>